<name>A0A6G0VI16_APHCR</name>
<protein>
    <submittedName>
        <fullName evidence="1">Uncharacterized protein</fullName>
    </submittedName>
</protein>
<accession>A0A6G0VI16</accession>
<proteinExistence type="predicted"/>
<dbReference type="OrthoDB" id="7612145at2759"/>
<organism evidence="1 2">
    <name type="scientific">Aphis craccivora</name>
    <name type="common">Cowpea aphid</name>
    <dbReference type="NCBI Taxonomy" id="307492"/>
    <lineage>
        <taxon>Eukaryota</taxon>
        <taxon>Metazoa</taxon>
        <taxon>Ecdysozoa</taxon>
        <taxon>Arthropoda</taxon>
        <taxon>Hexapoda</taxon>
        <taxon>Insecta</taxon>
        <taxon>Pterygota</taxon>
        <taxon>Neoptera</taxon>
        <taxon>Paraneoptera</taxon>
        <taxon>Hemiptera</taxon>
        <taxon>Sternorrhyncha</taxon>
        <taxon>Aphidomorpha</taxon>
        <taxon>Aphidoidea</taxon>
        <taxon>Aphididae</taxon>
        <taxon>Aphidini</taxon>
        <taxon>Aphis</taxon>
        <taxon>Aphis</taxon>
    </lineage>
</organism>
<reference evidence="1 2" key="1">
    <citation type="submission" date="2019-08" db="EMBL/GenBank/DDBJ databases">
        <title>Whole genome of Aphis craccivora.</title>
        <authorList>
            <person name="Voronova N.V."/>
            <person name="Shulinski R.S."/>
            <person name="Bandarenka Y.V."/>
            <person name="Zhorov D.G."/>
            <person name="Warner D."/>
        </authorList>
    </citation>
    <scope>NUCLEOTIDE SEQUENCE [LARGE SCALE GENOMIC DNA]</scope>
    <source>
        <strain evidence="1">180601</strain>
        <tissue evidence="1">Whole Body</tissue>
    </source>
</reference>
<keyword evidence="2" id="KW-1185">Reference proteome</keyword>
<sequence length="86" mass="10174">MCNKNELGRQIMFEEGKDNKFIFFKNYKKPCRIPFVIYADFECILKPKQINEFTETSKKSQVSKTYTTHLHETMSYPSSNYCATVL</sequence>
<dbReference type="AlphaFoldDB" id="A0A6G0VI16"/>
<evidence type="ECO:0000313" key="1">
    <source>
        <dbReference type="EMBL" id="KAF0685831.1"/>
    </source>
</evidence>
<gene>
    <name evidence="1" type="ORF">FWK35_00033764</name>
</gene>
<dbReference type="EMBL" id="VUJU01016971">
    <property type="protein sequence ID" value="KAF0685831.1"/>
    <property type="molecule type" value="Genomic_DNA"/>
</dbReference>
<evidence type="ECO:0000313" key="2">
    <source>
        <dbReference type="Proteomes" id="UP000478052"/>
    </source>
</evidence>
<dbReference type="Proteomes" id="UP000478052">
    <property type="component" value="Unassembled WGS sequence"/>
</dbReference>
<comment type="caution">
    <text evidence="1">The sequence shown here is derived from an EMBL/GenBank/DDBJ whole genome shotgun (WGS) entry which is preliminary data.</text>
</comment>